<comment type="caution">
    <text evidence="2">The sequence shown here is derived from an EMBL/GenBank/DDBJ whole genome shotgun (WGS) entry which is preliminary data.</text>
</comment>
<name>A0A371BD83_9BRAD</name>
<feature type="transmembrane region" description="Helical" evidence="1">
    <location>
        <begin position="392"/>
        <end position="408"/>
    </location>
</feature>
<accession>A0A371BD83</accession>
<keyword evidence="1" id="KW-0472">Membrane</keyword>
<reference evidence="3" key="1">
    <citation type="submission" date="2018-08" db="EMBL/GenBank/DDBJ databases">
        <authorList>
            <person name="Kim S.-J."/>
            <person name="Jung G.-Y."/>
        </authorList>
    </citation>
    <scope>NUCLEOTIDE SEQUENCE [LARGE SCALE GENOMIC DNA]</scope>
    <source>
        <strain evidence="3">GY_H</strain>
    </source>
</reference>
<evidence type="ECO:0000313" key="3">
    <source>
        <dbReference type="Proteomes" id="UP000263993"/>
    </source>
</evidence>
<evidence type="ECO:0000256" key="1">
    <source>
        <dbReference type="SAM" id="Phobius"/>
    </source>
</evidence>
<sequence>MTLAPNATGDIPPLPVDRLLRRVLAAGLVAIALVLLLQPLFVGLLVATRSASDLPAIRGHIVQAFADGYLANDEQPTRFMHGGGHQFTECAGLLVAIDPESDPLIAALRPVMHSPYVGPCGEVESLAKGVATDKRTDYARYWHGYRVYLWPMLSVFSLETVRMINLVLLYAATAFYFIGMRRAIGATPALAFFIVQMSLTDIWRMWNITTHTLSTILILAGAGLFAFLYPRTRNLTLAIVMAAAFGAVFNFVDFLINPPLMPMLLAFIVIATELKSPMPIARQTVIPALLMAGFVALAWFGGYGVTWATEWLLAVWMSPDGQQAGLSIIKQIALRLYGVEADSVVPMYPLIPTLTMILQSFISVGSVVVAALAAAMFVFLRAHWQAFDWRRFLLLSWPTLIAMAWFEILNNHTQTHSHFTYRSESAAIAMVFAAALLATNAQATIKSLFGDLWRVIRQRPAQAPAA</sequence>
<keyword evidence="1" id="KW-0812">Transmembrane</keyword>
<gene>
    <name evidence="2" type="ORF">DXH78_13835</name>
</gene>
<feature type="transmembrane region" description="Helical" evidence="1">
    <location>
        <begin position="205"/>
        <end position="228"/>
    </location>
</feature>
<feature type="transmembrane region" description="Helical" evidence="1">
    <location>
        <begin position="356"/>
        <end position="380"/>
    </location>
</feature>
<evidence type="ECO:0008006" key="4">
    <source>
        <dbReference type="Google" id="ProtNLM"/>
    </source>
</evidence>
<evidence type="ECO:0000313" key="2">
    <source>
        <dbReference type="EMBL" id="RDV05559.1"/>
    </source>
</evidence>
<proteinExistence type="predicted"/>
<keyword evidence="3" id="KW-1185">Reference proteome</keyword>
<feature type="transmembrane region" description="Helical" evidence="1">
    <location>
        <begin position="286"/>
        <end position="308"/>
    </location>
</feature>
<dbReference type="RefSeq" id="WP_115517583.1">
    <property type="nucleotide sequence ID" value="NZ_QRGO01000001.1"/>
</dbReference>
<feature type="transmembrane region" description="Helical" evidence="1">
    <location>
        <begin position="428"/>
        <end position="449"/>
    </location>
</feature>
<dbReference type="AlphaFoldDB" id="A0A371BD83"/>
<dbReference type="EMBL" id="QRGO01000001">
    <property type="protein sequence ID" value="RDV05559.1"/>
    <property type="molecule type" value="Genomic_DNA"/>
</dbReference>
<feature type="transmembrane region" description="Helical" evidence="1">
    <location>
        <begin position="23"/>
        <end position="46"/>
    </location>
</feature>
<dbReference type="OrthoDB" id="1832444at2"/>
<protein>
    <recommendedName>
        <fullName evidence="4">Dolichyl-phosphate-mannose-protein mannosyltransferase</fullName>
    </recommendedName>
</protein>
<feature type="transmembrane region" description="Helical" evidence="1">
    <location>
        <begin position="258"/>
        <end position="274"/>
    </location>
</feature>
<feature type="transmembrane region" description="Helical" evidence="1">
    <location>
        <begin position="235"/>
        <end position="252"/>
    </location>
</feature>
<keyword evidence="1" id="KW-1133">Transmembrane helix</keyword>
<organism evidence="2 3">
    <name type="scientific">Undibacter mobilis</name>
    <dbReference type="NCBI Taxonomy" id="2292256"/>
    <lineage>
        <taxon>Bacteria</taxon>
        <taxon>Pseudomonadati</taxon>
        <taxon>Pseudomonadota</taxon>
        <taxon>Alphaproteobacteria</taxon>
        <taxon>Hyphomicrobiales</taxon>
        <taxon>Nitrobacteraceae</taxon>
        <taxon>Undibacter</taxon>
    </lineage>
</organism>
<dbReference type="Proteomes" id="UP000263993">
    <property type="component" value="Unassembled WGS sequence"/>
</dbReference>